<accession>A0A382BIP2</accession>
<evidence type="ECO:0000256" key="1">
    <source>
        <dbReference type="SAM" id="Phobius"/>
    </source>
</evidence>
<dbReference type="Pfam" id="PF19656">
    <property type="entry name" value="DUF6159"/>
    <property type="match status" value="1"/>
</dbReference>
<evidence type="ECO:0000313" key="2">
    <source>
        <dbReference type="EMBL" id="SVB13544.1"/>
    </source>
</evidence>
<keyword evidence="1" id="KW-0812">Transmembrane</keyword>
<name>A0A382BIP2_9ZZZZ</name>
<sequence>MRNSSGFFGSISNTIDLMKSCIRVLKKDKELILFPILAAIFVLLFVWIIFTFVGLDMSALTADDNQSEEMPVIPLLILLFGANFIVVFFNSALVSAALDRLRGGDPNIRSGLSHASKHIHHIFIWSIIVTIMALIFAAIRASARNRGAVGQIMTSIFASLLQAGWAMMTFFVIPIIVSENISPFAAIKRSSGLFKQTWGNQVTANFGFGIFQILALLASAALGWFFGLMSANLGMIVGVLCATTSISIIYTLEGIYKAALYEFAMGEKPLEFEQQDLRTAYRVSTATA</sequence>
<organism evidence="2">
    <name type="scientific">marine metagenome</name>
    <dbReference type="NCBI Taxonomy" id="408172"/>
    <lineage>
        <taxon>unclassified sequences</taxon>
        <taxon>metagenomes</taxon>
        <taxon>ecological metagenomes</taxon>
    </lineage>
</organism>
<dbReference type="EMBL" id="UINC01029948">
    <property type="protein sequence ID" value="SVB13544.1"/>
    <property type="molecule type" value="Genomic_DNA"/>
</dbReference>
<feature type="transmembrane region" description="Helical" evidence="1">
    <location>
        <begin position="233"/>
        <end position="252"/>
    </location>
</feature>
<feature type="transmembrane region" description="Helical" evidence="1">
    <location>
        <begin position="119"/>
        <end position="139"/>
    </location>
</feature>
<dbReference type="AlphaFoldDB" id="A0A382BIP2"/>
<proteinExistence type="predicted"/>
<feature type="transmembrane region" description="Helical" evidence="1">
    <location>
        <begin position="159"/>
        <end position="181"/>
    </location>
</feature>
<keyword evidence="1" id="KW-0472">Membrane</keyword>
<feature type="transmembrane region" description="Helical" evidence="1">
    <location>
        <begin position="75"/>
        <end position="98"/>
    </location>
</feature>
<dbReference type="InterPro" id="IPR046157">
    <property type="entry name" value="DUF6159"/>
</dbReference>
<gene>
    <name evidence="2" type="ORF">METZ01_LOCUS166398</name>
</gene>
<feature type="transmembrane region" description="Helical" evidence="1">
    <location>
        <begin position="32"/>
        <end position="55"/>
    </location>
</feature>
<keyword evidence="1" id="KW-1133">Transmembrane helix</keyword>
<reference evidence="2" key="1">
    <citation type="submission" date="2018-05" db="EMBL/GenBank/DDBJ databases">
        <authorList>
            <person name="Lanie J.A."/>
            <person name="Ng W.-L."/>
            <person name="Kazmierczak K.M."/>
            <person name="Andrzejewski T.M."/>
            <person name="Davidsen T.M."/>
            <person name="Wayne K.J."/>
            <person name="Tettelin H."/>
            <person name="Glass J.I."/>
            <person name="Rusch D."/>
            <person name="Podicherti R."/>
            <person name="Tsui H.-C.T."/>
            <person name="Winkler M.E."/>
        </authorList>
    </citation>
    <scope>NUCLEOTIDE SEQUENCE</scope>
</reference>
<protein>
    <recommendedName>
        <fullName evidence="3">Glycerophosphoryl diester phosphodiesterase membrane domain-containing protein</fullName>
    </recommendedName>
</protein>
<evidence type="ECO:0008006" key="3">
    <source>
        <dbReference type="Google" id="ProtNLM"/>
    </source>
</evidence>
<feature type="transmembrane region" description="Helical" evidence="1">
    <location>
        <begin position="202"/>
        <end position="227"/>
    </location>
</feature>